<keyword evidence="1 3" id="KW-0489">Methyltransferase</keyword>
<dbReference type="EMBL" id="FORI01000002">
    <property type="protein sequence ID" value="SFI53843.1"/>
    <property type="molecule type" value="Genomic_DNA"/>
</dbReference>
<sequence>MRITGGKLKGRIIKCPDGVIRPAMDRMRESVFSILGDLTGKSWLDLFSGSGTIAIEAVSRGSKDVELCEKDKIKVGTVLENVSVTEKDCGVKIKCHFMPVEYFIKRCKRSFDYIFFDPPFPYRFHEQLVLQCDQNNMLNETGTIMVHRPEEHFMPDTIGRLVRTDQRTYGRSIVDFYTYPKSESKEN</sequence>
<dbReference type="SUPFAM" id="SSF53335">
    <property type="entry name" value="S-adenosyl-L-methionine-dependent methyltransferases"/>
    <property type="match status" value="1"/>
</dbReference>
<name>A0A1I3J137_9SPIR</name>
<dbReference type="GO" id="GO:0008168">
    <property type="term" value="F:methyltransferase activity"/>
    <property type="evidence" value="ECO:0007669"/>
    <property type="project" value="UniProtKB-KW"/>
</dbReference>
<evidence type="ECO:0000313" key="4">
    <source>
        <dbReference type="Proteomes" id="UP000182737"/>
    </source>
</evidence>
<dbReference type="InterPro" id="IPR004398">
    <property type="entry name" value="RNA_MeTrfase_RsmD"/>
</dbReference>
<dbReference type="PIRSF" id="PIRSF004553">
    <property type="entry name" value="CHP00095"/>
    <property type="match status" value="1"/>
</dbReference>
<dbReference type="AlphaFoldDB" id="A0A1I3J137"/>
<evidence type="ECO:0000256" key="2">
    <source>
        <dbReference type="ARBA" id="ARBA00022679"/>
    </source>
</evidence>
<dbReference type="GO" id="GO:0031167">
    <property type="term" value="P:rRNA methylation"/>
    <property type="evidence" value="ECO:0007669"/>
    <property type="project" value="InterPro"/>
</dbReference>
<evidence type="ECO:0000313" key="3">
    <source>
        <dbReference type="EMBL" id="SFI53843.1"/>
    </source>
</evidence>
<evidence type="ECO:0000256" key="1">
    <source>
        <dbReference type="ARBA" id="ARBA00022603"/>
    </source>
</evidence>
<protein>
    <submittedName>
        <fullName evidence="3">16S rRNA (Guanine(966)-N(2))-methyltransferase RsmD</fullName>
    </submittedName>
</protein>
<dbReference type="CDD" id="cd02440">
    <property type="entry name" value="AdoMet_MTases"/>
    <property type="match status" value="1"/>
</dbReference>
<dbReference type="Gene3D" id="3.40.50.150">
    <property type="entry name" value="Vaccinia Virus protein VP39"/>
    <property type="match status" value="1"/>
</dbReference>
<gene>
    <name evidence="3" type="ORF">SAMN04487775_102263</name>
</gene>
<reference evidence="4" key="1">
    <citation type="submission" date="2016-10" db="EMBL/GenBank/DDBJ databases">
        <authorList>
            <person name="Varghese N."/>
            <person name="Submissions S."/>
        </authorList>
    </citation>
    <scope>NUCLEOTIDE SEQUENCE [LARGE SCALE GENOMIC DNA]</scope>
    <source>
        <strain evidence="4">XBD1002</strain>
    </source>
</reference>
<dbReference type="RefSeq" id="WP_074930648.1">
    <property type="nucleotide sequence ID" value="NZ_FORI01000002.1"/>
</dbReference>
<dbReference type="NCBIfam" id="TIGR00095">
    <property type="entry name" value="16S rRNA (guanine(966)-N(2))-methyltransferase RsmD"/>
    <property type="match status" value="1"/>
</dbReference>
<dbReference type="PANTHER" id="PTHR43542:SF1">
    <property type="entry name" value="METHYLTRANSFERASE"/>
    <property type="match status" value="1"/>
</dbReference>
<dbReference type="PANTHER" id="PTHR43542">
    <property type="entry name" value="METHYLTRANSFERASE"/>
    <property type="match status" value="1"/>
</dbReference>
<keyword evidence="2 3" id="KW-0808">Transferase</keyword>
<proteinExistence type="predicted"/>
<keyword evidence="4" id="KW-1185">Reference proteome</keyword>
<dbReference type="Proteomes" id="UP000182737">
    <property type="component" value="Unassembled WGS sequence"/>
</dbReference>
<dbReference type="OrthoDB" id="9803017at2"/>
<dbReference type="Pfam" id="PF03602">
    <property type="entry name" value="Cons_hypoth95"/>
    <property type="match status" value="1"/>
</dbReference>
<dbReference type="InterPro" id="IPR029063">
    <property type="entry name" value="SAM-dependent_MTases_sf"/>
</dbReference>
<organism evidence="3 4">
    <name type="scientific">Treponema bryantii</name>
    <dbReference type="NCBI Taxonomy" id="163"/>
    <lineage>
        <taxon>Bacteria</taxon>
        <taxon>Pseudomonadati</taxon>
        <taxon>Spirochaetota</taxon>
        <taxon>Spirochaetia</taxon>
        <taxon>Spirochaetales</taxon>
        <taxon>Treponemataceae</taxon>
        <taxon>Treponema</taxon>
    </lineage>
</organism>
<accession>A0A1I3J137</accession>